<keyword evidence="2" id="KW-1185">Reference proteome</keyword>
<dbReference type="STRING" id="756499.Desde_1331"/>
<dbReference type="eggNOG" id="ENOG5032YNZ">
    <property type="taxonomic scope" value="Bacteria"/>
</dbReference>
<name>I4A723_DESDJ</name>
<sequence length="153" mass="17754">MSAITVNGVRDSVITLLHQHFSGISTYGEEILQGPDKPYFFVKLFQVSQDQLISQRYQRNHSFDIHYFPAAVDEGEENRQNEEMHGIAEQLYEKMELIPVIGGDDEPMRGTKMRHEIIDGVLHFFVDYNFQIIKETTLDPLMQTMEQEGFIRG</sequence>
<evidence type="ECO:0008006" key="3">
    <source>
        <dbReference type="Google" id="ProtNLM"/>
    </source>
</evidence>
<evidence type="ECO:0000313" key="1">
    <source>
        <dbReference type="EMBL" id="AFL99757.1"/>
    </source>
</evidence>
<evidence type="ECO:0000313" key="2">
    <source>
        <dbReference type="Proteomes" id="UP000006053"/>
    </source>
</evidence>
<dbReference type="HOGENOM" id="CLU_136731_0_1_9"/>
<accession>I4A723</accession>
<dbReference type="KEGG" id="ddh:Desde_1331"/>
<dbReference type="InterPro" id="IPR049254">
    <property type="entry name" value="Phage_tail_terminator"/>
</dbReference>
<reference evidence="1 2" key="2">
    <citation type="journal article" date="2015" name="J. Bacteriol.">
        <title>Genomic, proteomic, and biochemical analysis of the organohalide respiratory pathway in Desulfitobacterium dehalogenans.</title>
        <authorList>
            <person name="Kruse T."/>
            <person name="van de Pas B.A."/>
            <person name="Atteia A."/>
            <person name="Krab K."/>
            <person name="Hagen W.R."/>
            <person name="Goodwin L."/>
            <person name="Chain P."/>
            <person name="Boeren S."/>
            <person name="Maphosa F."/>
            <person name="Schraa G."/>
            <person name="de Vos W.M."/>
            <person name="van der Oost J."/>
            <person name="Smidt H."/>
            <person name="Stams A.J."/>
        </authorList>
    </citation>
    <scope>NUCLEOTIDE SEQUENCE [LARGE SCALE GENOMIC DNA]</scope>
    <source>
        <strain evidence="2">ATCC 51507 / DSM 9161 / JW/IU-DC1</strain>
    </source>
</reference>
<reference evidence="2" key="1">
    <citation type="submission" date="2012-06" db="EMBL/GenBank/DDBJ databases">
        <title>Complete sequence of Desulfitobacterium dehalogenans ATCC 51507.</title>
        <authorList>
            <person name="Lucas S."/>
            <person name="Han J."/>
            <person name="Lapidus A."/>
            <person name="Cheng J.-F."/>
            <person name="Goodwin L."/>
            <person name="Pitluck S."/>
            <person name="Peters L."/>
            <person name="Ovchinnikova G."/>
            <person name="Teshima H."/>
            <person name="Detter J.C."/>
            <person name="Han C."/>
            <person name="Tapia R."/>
            <person name="Land M."/>
            <person name="Hauser L."/>
            <person name="Kyrpides N."/>
            <person name="Ivanova N."/>
            <person name="Pagani I."/>
            <person name="Kruse T."/>
            <person name="de Vos W.M."/>
            <person name="Smidt H."/>
            <person name="Woyke T."/>
        </authorList>
    </citation>
    <scope>NUCLEOTIDE SEQUENCE [LARGE SCALE GENOMIC DNA]</scope>
    <source>
        <strain evidence="2">ATCC 51507 / DSM 9161 / JW/IU-DC1</strain>
    </source>
</reference>
<dbReference type="EMBL" id="CP003348">
    <property type="protein sequence ID" value="AFL99757.1"/>
    <property type="molecule type" value="Genomic_DNA"/>
</dbReference>
<dbReference type="AlphaFoldDB" id="I4A723"/>
<protein>
    <recommendedName>
        <fullName evidence="3">Phage protein</fullName>
    </recommendedName>
</protein>
<dbReference type="Proteomes" id="UP000006053">
    <property type="component" value="Chromosome"/>
</dbReference>
<dbReference type="Pfam" id="PF20765">
    <property type="entry name" value="Phage_tail_terminator_8"/>
    <property type="match status" value="1"/>
</dbReference>
<dbReference type="RefSeq" id="WP_014793247.1">
    <property type="nucleotide sequence ID" value="NC_018017.1"/>
</dbReference>
<organism evidence="1 2">
    <name type="scientific">Desulfitobacterium dehalogenans (strain ATCC 51507 / DSM 9161 / JW/IU-DC1)</name>
    <dbReference type="NCBI Taxonomy" id="756499"/>
    <lineage>
        <taxon>Bacteria</taxon>
        <taxon>Bacillati</taxon>
        <taxon>Bacillota</taxon>
        <taxon>Clostridia</taxon>
        <taxon>Eubacteriales</taxon>
        <taxon>Desulfitobacteriaceae</taxon>
        <taxon>Desulfitobacterium</taxon>
    </lineage>
</organism>
<dbReference type="OrthoDB" id="2063617at2"/>
<gene>
    <name evidence="1" type="ordered locus">Desde_1331</name>
</gene>
<proteinExistence type="predicted"/>